<evidence type="ECO:0000259" key="1">
    <source>
        <dbReference type="Pfam" id="PF05901"/>
    </source>
</evidence>
<dbReference type="InterPro" id="IPR008613">
    <property type="entry name" value="Excalibur_Ca-bd_domain"/>
</dbReference>
<proteinExistence type="predicted"/>
<reference evidence="2" key="2">
    <citation type="submission" date="2024-09" db="EMBL/GenBank/DDBJ databases">
        <authorList>
            <person name="Veyrier F.J."/>
        </authorList>
    </citation>
    <scope>NUCLEOTIDE SEQUENCE</scope>
    <source>
        <strain evidence="2">17694</strain>
    </source>
</reference>
<dbReference type="AlphaFoldDB" id="A0A8T9MVP6"/>
<name>A0A8T9MVP6_9NEIS</name>
<dbReference type="Pfam" id="PF05901">
    <property type="entry name" value="Excalibur"/>
    <property type="match status" value="1"/>
</dbReference>
<feature type="domain" description="Excalibur calcium-binding" evidence="1">
    <location>
        <begin position="58"/>
        <end position="92"/>
    </location>
</feature>
<sequence>MNKWTMTVLIALGLIWYVFGRGQEGERAGDGQMHAVATRHVSSTPPPALRQPFRCDGRTHCSHMTSCEEAKFFLQNCPNVKMDGNGDGIPCERQWCH</sequence>
<evidence type="ECO:0000313" key="3">
    <source>
        <dbReference type="Proteomes" id="UP000831534"/>
    </source>
</evidence>
<keyword evidence="3" id="KW-1185">Reference proteome</keyword>
<gene>
    <name evidence="2" type="ORF">LVJ77_00570</name>
</gene>
<dbReference type="KEGG" id="ckh:LVJ77_00570"/>
<accession>A0A8T9MVP6</accession>
<dbReference type="EMBL" id="CP091521">
    <property type="protein sequence ID" value="UOP05757.2"/>
    <property type="molecule type" value="Genomic_DNA"/>
</dbReference>
<protein>
    <submittedName>
        <fullName evidence="2">Excalibur calcium-binding domain-containing protein</fullName>
    </submittedName>
</protein>
<evidence type="ECO:0000313" key="2">
    <source>
        <dbReference type="EMBL" id="UOP05757.2"/>
    </source>
</evidence>
<dbReference type="RefSeq" id="WP_027008997.1">
    <property type="nucleotide sequence ID" value="NZ_CP091521.1"/>
</dbReference>
<dbReference type="Proteomes" id="UP000831534">
    <property type="component" value="Chromosome"/>
</dbReference>
<reference evidence="2" key="1">
    <citation type="journal article" date="2022" name="Res Sq">
        <title>Evolution of multicellular longitudinally dividing oral cavity symbionts (Neisseriaceae).</title>
        <authorList>
            <person name="Nyongesa S."/>
            <person name="Weber P."/>
            <person name="Bernet E."/>
            <person name="Pullido F."/>
            <person name="Nieckarz M."/>
            <person name="Delaby M."/>
            <person name="Nieves C."/>
            <person name="Viehboeck T."/>
            <person name="Krause N."/>
            <person name="Rivera-Millot A."/>
            <person name="Nakamura A."/>
            <person name="Vischer N."/>
            <person name="VanNieuwenhze M."/>
            <person name="Brun Y."/>
            <person name="Cava F."/>
            <person name="Bulgheresi S."/>
            <person name="Veyrier F."/>
        </authorList>
    </citation>
    <scope>NUCLEOTIDE SEQUENCE</scope>
    <source>
        <strain evidence="2">17694</strain>
    </source>
</reference>
<organism evidence="2 3">
    <name type="scientific">Conchiformibius kuhniae</name>
    <dbReference type="NCBI Taxonomy" id="211502"/>
    <lineage>
        <taxon>Bacteria</taxon>
        <taxon>Pseudomonadati</taxon>
        <taxon>Pseudomonadota</taxon>
        <taxon>Betaproteobacteria</taxon>
        <taxon>Neisseriales</taxon>
        <taxon>Neisseriaceae</taxon>
        <taxon>Conchiformibius</taxon>
    </lineage>
</organism>